<evidence type="ECO:0000313" key="3">
    <source>
        <dbReference type="Proteomes" id="UP000262802"/>
    </source>
</evidence>
<dbReference type="Gene3D" id="3.30.470.20">
    <property type="entry name" value="ATP-grasp fold, B domain"/>
    <property type="match status" value="1"/>
</dbReference>
<dbReference type="Pfam" id="PF21068">
    <property type="entry name" value="ATPgraspMvdD"/>
    <property type="match status" value="1"/>
</dbReference>
<dbReference type="AlphaFoldDB" id="A0A3B7RAB3"/>
<gene>
    <name evidence="2" type="primary">gwsG</name>
    <name evidence="2" type="ORF">D3Y59_12025</name>
</gene>
<protein>
    <submittedName>
        <fullName evidence="2">Grasp-with-spasm system ATP-grasp peptide maturase</fullName>
    </submittedName>
</protein>
<dbReference type="GO" id="GO:0018169">
    <property type="term" value="F:ribosomal S6-glutamic acid ligase activity"/>
    <property type="evidence" value="ECO:0007669"/>
    <property type="project" value="TreeGrafter"/>
</dbReference>
<reference evidence="2 3" key="1">
    <citation type="submission" date="2018-09" db="EMBL/GenBank/DDBJ databases">
        <title>Hymenobacter medium sp. nov., isolated from R2A medium.</title>
        <authorList>
            <person name="Yingchao G."/>
        </authorList>
    </citation>
    <scope>NUCLEOTIDE SEQUENCE [LARGE SCALE GENOMIC DNA]</scope>
    <source>
        <strain evidence="3">sh-6</strain>
    </source>
</reference>
<accession>A0A3B7RAB3</accession>
<dbReference type="PANTHER" id="PTHR21621:SF0">
    <property type="entry name" value="BETA-CITRYLGLUTAMATE SYNTHASE B-RELATED"/>
    <property type="match status" value="1"/>
</dbReference>
<dbReference type="NCBIfam" id="TIGR04192">
    <property type="entry name" value="GRASP_w_spasm"/>
    <property type="match status" value="1"/>
</dbReference>
<dbReference type="EMBL" id="CP032317">
    <property type="protein sequence ID" value="AYA37709.1"/>
    <property type="molecule type" value="Genomic_DNA"/>
</dbReference>
<evidence type="ECO:0000313" key="2">
    <source>
        <dbReference type="EMBL" id="AYA37709.1"/>
    </source>
</evidence>
<dbReference type="PANTHER" id="PTHR21621">
    <property type="entry name" value="RIBOSOMAL PROTEIN S6 MODIFICATION PROTEIN"/>
    <property type="match status" value="1"/>
</dbReference>
<sequence length="339" mass="38555">MILILTTDGDLSADVVIDWLHYYQQPFLRLNSIDLIRQNLRLQIRNGQAPALTLGKHEIALEDIRAVWFRKFGFFTHSEEYLQATGVVAPGALAHLVREFNVVLDGLLGILKPKRWLTNPQHVNVNKPYCLHVAVECGLRIPDSYVVNETGTLGAVAAEQPLISKSIKDGYLFNRPAGGAFTMFTTGVPEAELPLLAPRFLPSLVQERVTKDYELRVFYLLGKCYAMAIFSQRDQQTSLDFRQYNLERPNRNVPYQLPRPLEKKIHHLMKRMQLNCGSLDFIRGTDGHYYFLEINATGQFGMVDFPCNYGLHRKVAEALIKLDRPAHEKALPIPAARRA</sequence>
<dbReference type="SUPFAM" id="SSF56059">
    <property type="entry name" value="Glutathione synthetase ATP-binding domain-like"/>
    <property type="match status" value="1"/>
</dbReference>
<dbReference type="OrthoDB" id="583309at2"/>
<dbReference type="InterPro" id="IPR026455">
    <property type="entry name" value="GRASP_w_spasm"/>
</dbReference>
<organism evidence="2 3">
    <name type="scientific">Hymenobacter oligotrophus</name>
    <dbReference type="NCBI Taxonomy" id="2319843"/>
    <lineage>
        <taxon>Bacteria</taxon>
        <taxon>Pseudomonadati</taxon>
        <taxon>Bacteroidota</taxon>
        <taxon>Cytophagia</taxon>
        <taxon>Cytophagales</taxon>
        <taxon>Hymenobacteraceae</taxon>
        <taxon>Hymenobacter</taxon>
    </lineage>
</organism>
<proteinExistence type="predicted"/>
<dbReference type="GO" id="GO:0009432">
    <property type="term" value="P:SOS response"/>
    <property type="evidence" value="ECO:0007669"/>
    <property type="project" value="TreeGrafter"/>
</dbReference>
<evidence type="ECO:0000259" key="1">
    <source>
        <dbReference type="Pfam" id="PF21068"/>
    </source>
</evidence>
<dbReference type="RefSeq" id="WP_119445274.1">
    <property type="nucleotide sequence ID" value="NZ_CP032317.1"/>
</dbReference>
<dbReference type="InterPro" id="IPR048936">
    <property type="entry name" value="MvdD-like_ATPgrasp"/>
</dbReference>
<feature type="domain" description="MvdD-like pre-ATP grasp" evidence="1">
    <location>
        <begin position="1"/>
        <end position="123"/>
    </location>
</feature>
<dbReference type="KEGG" id="hyh:D3Y59_12025"/>
<dbReference type="GO" id="GO:0005737">
    <property type="term" value="C:cytoplasm"/>
    <property type="evidence" value="ECO:0007669"/>
    <property type="project" value="TreeGrafter"/>
</dbReference>
<keyword evidence="3" id="KW-1185">Reference proteome</keyword>
<name>A0A3B7RAB3_9BACT</name>
<dbReference type="Proteomes" id="UP000262802">
    <property type="component" value="Chromosome"/>
</dbReference>